<feature type="compositionally biased region" description="Low complexity" evidence="1">
    <location>
        <begin position="638"/>
        <end position="660"/>
    </location>
</feature>
<feature type="compositionally biased region" description="Low complexity" evidence="1">
    <location>
        <begin position="166"/>
        <end position="179"/>
    </location>
</feature>
<feature type="compositionally biased region" description="Low complexity" evidence="1">
    <location>
        <begin position="59"/>
        <end position="69"/>
    </location>
</feature>
<feature type="compositionally biased region" description="Basic and acidic residues" evidence="1">
    <location>
        <begin position="225"/>
        <end position="238"/>
    </location>
</feature>
<feature type="compositionally biased region" description="Low complexity" evidence="1">
    <location>
        <begin position="76"/>
        <end position="100"/>
    </location>
</feature>
<feature type="region of interest" description="Disordered" evidence="1">
    <location>
        <begin position="352"/>
        <end position="432"/>
    </location>
</feature>
<feature type="compositionally biased region" description="Low complexity" evidence="1">
    <location>
        <begin position="369"/>
        <end position="397"/>
    </location>
</feature>
<reference evidence="2 3" key="1">
    <citation type="submission" date="2013-12" db="EMBL/GenBank/DDBJ databases">
        <title>Draft genome of the parsitic nematode Ancylostoma duodenale.</title>
        <authorList>
            <person name="Mitreva M."/>
        </authorList>
    </citation>
    <scope>NUCLEOTIDE SEQUENCE [LARGE SCALE GENOMIC DNA]</scope>
    <source>
        <strain evidence="2 3">Zhejiang</strain>
    </source>
</reference>
<feature type="region of interest" description="Disordered" evidence="1">
    <location>
        <begin position="1"/>
        <end position="21"/>
    </location>
</feature>
<dbReference type="EMBL" id="KN736248">
    <property type="protein sequence ID" value="KIH56115.1"/>
    <property type="molecule type" value="Genomic_DNA"/>
</dbReference>
<evidence type="ECO:0000256" key="1">
    <source>
        <dbReference type="SAM" id="MobiDB-lite"/>
    </source>
</evidence>
<feature type="compositionally biased region" description="Polar residues" evidence="1">
    <location>
        <begin position="570"/>
        <end position="582"/>
    </location>
</feature>
<feature type="compositionally biased region" description="Polar residues" evidence="1">
    <location>
        <begin position="600"/>
        <end position="623"/>
    </location>
</feature>
<evidence type="ECO:0000313" key="2">
    <source>
        <dbReference type="EMBL" id="KIH56115.1"/>
    </source>
</evidence>
<feature type="non-terminal residue" evidence="2">
    <location>
        <position position="812"/>
    </location>
</feature>
<feature type="compositionally biased region" description="Polar residues" evidence="1">
    <location>
        <begin position="7"/>
        <end position="21"/>
    </location>
</feature>
<dbReference type="Proteomes" id="UP000054047">
    <property type="component" value="Unassembled WGS sequence"/>
</dbReference>
<evidence type="ECO:0000313" key="3">
    <source>
        <dbReference type="Proteomes" id="UP000054047"/>
    </source>
</evidence>
<feature type="compositionally biased region" description="Basic and acidic residues" evidence="1">
    <location>
        <begin position="686"/>
        <end position="701"/>
    </location>
</feature>
<feature type="compositionally biased region" description="Low complexity" evidence="1">
    <location>
        <begin position="195"/>
        <end position="217"/>
    </location>
</feature>
<feature type="region of interest" description="Disordered" evidence="1">
    <location>
        <begin position="444"/>
        <end position="623"/>
    </location>
</feature>
<organism evidence="2 3">
    <name type="scientific">Ancylostoma duodenale</name>
    <dbReference type="NCBI Taxonomy" id="51022"/>
    <lineage>
        <taxon>Eukaryota</taxon>
        <taxon>Metazoa</taxon>
        <taxon>Ecdysozoa</taxon>
        <taxon>Nematoda</taxon>
        <taxon>Chromadorea</taxon>
        <taxon>Rhabditida</taxon>
        <taxon>Rhabditina</taxon>
        <taxon>Rhabditomorpha</taxon>
        <taxon>Strongyloidea</taxon>
        <taxon>Ancylostomatidae</taxon>
        <taxon>Ancylostomatinae</taxon>
        <taxon>Ancylostoma</taxon>
    </lineage>
</organism>
<keyword evidence="3" id="KW-1185">Reference proteome</keyword>
<feature type="compositionally biased region" description="Polar residues" evidence="1">
    <location>
        <begin position="416"/>
        <end position="426"/>
    </location>
</feature>
<dbReference type="AlphaFoldDB" id="A0A0C2G555"/>
<sequence length="812" mass="87158">MTLGIGSITTEEPSTSTQATTEAIVTESIKAIEMTFSTLESTTVPSTSTTAAEPEEEVTTSSTPSSSALPEEEIETTSAESTTTEESTTLPTTTTTPAAEEVTEAEKSTEVLQTQTVEEKPSVDSFISQEGAFLNNADGKPDVKVKKFRVTTHPEEVQSTTAEVLPSSTTPEPQTSSTTVDNAEPSNELFTDDASTPTSPQTSTESTVTSSTGMTTTNDASVKTPTDDKAVRKDEALKKNPVKKTGKTDYLRAKTFKTTTTQEMTSSMETTATSTEATIEAEEEPTTAQGAAANNDKQNPSETTTAEHEMATTLSSAFISKPHKDLPERWKGLVMRLKKKLEELKAKKGLLPSKTTMDATPSSIDSKEVTTTTVMTTEATKGEATTTSEALELTSATKAAISNAGEDTSPEEQDVEVTTTPGSIKQSSEKETVAVNELTTKYSTVIPMSTTEERESTEITTTQATTSTTETANKKSSSNVDELTTTTVSTAAARNDFSQEASPEKVAIPEAEGAISLDGDREADKGTTPEFTTPIPKILEAEEVNSSESTEANPEMIPELTTLGKASDATEVSTTAAPSSEEGSPFKTEVAEAAAPESKTPGSSELSSVETTTAAGNRIYTTPQDVTITTPNFKELWSTQTATESIATESTDSSTTSTEPTTRDENEESVGGFVVSNVAASSEEVVQNRKTDSQEPLKEAKAATPPASSEEQKTVPFTMQTVTTIVPEVTSNVNLDEKKMLLSRVEEEKLMAESGEFEKRIREERIRYEQERLRKIAEKNEEEKFAEFTSTDLPMVEPPVTKKIRYRLRPSQ</sequence>
<feature type="compositionally biased region" description="Polar residues" evidence="1">
    <location>
        <begin position="353"/>
        <end position="364"/>
    </location>
</feature>
<gene>
    <name evidence="2" type="ORF">ANCDUO_13708</name>
</gene>
<feature type="compositionally biased region" description="Basic and acidic residues" evidence="1">
    <location>
        <begin position="518"/>
        <end position="527"/>
    </location>
</feature>
<proteinExistence type="predicted"/>
<feature type="compositionally biased region" description="Low complexity" evidence="1">
    <location>
        <begin position="458"/>
        <end position="479"/>
    </location>
</feature>
<feature type="compositionally biased region" description="Low complexity" evidence="1">
    <location>
        <begin position="674"/>
        <end position="685"/>
    </location>
</feature>
<feature type="compositionally biased region" description="Polar residues" evidence="1">
    <location>
        <begin position="180"/>
        <end position="189"/>
    </location>
</feature>
<feature type="region of interest" description="Disordered" evidence="1">
    <location>
        <begin position="36"/>
        <end position="124"/>
    </location>
</feature>
<feature type="compositionally biased region" description="Low complexity" evidence="1">
    <location>
        <begin position="258"/>
        <end position="278"/>
    </location>
</feature>
<feature type="region of interest" description="Disordered" evidence="1">
    <location>
        <begin position="148"/>
        <end position="309"/>
    </location>
</feature>
<feature type="compositionally biased region" description="Low complexity" evidence="1">
    <location>
        <begin position="37"/>
        <end position="52"/>
    </location>
</feature>
<feature type="compositionally biased region" description="Polar residues" evidence="1">
    <location>
        <begin position="480"/>
        <end position="501"/>
    </location>
</feature>
<accession>A0A0C2G555</accession>
<feature type="region of interest" description="Disordered" evidence="1">
    <location>
        <begin position="637"/>
        <end position="716"/>
    </location>
</feature>
<dbReference type="OrthoDB" id="5907543at2759"/>
<protein>
    <submittedName>
        <fullName evidence="2">Uncharacterized protein</fullName>
    </submittedName>
</protein>
<name>A0A0C2G555_9BILA</name>